<evidence type="ECO:0000313" key="3">
    <source>
        <dbReference type="Proteomes" id="UP000734854"/>
    </source>
</evidence>
<dbReference type="EMBL" id="JACMSC010000001">
    <property type="protein sequence ID" value="KAG6539252.1"/>
    <property type="molecule type" value="Genomic_DNA"/>
</dbReference>
<feature type="region of interest" description="Disordered" evidence="1">
    <location>
        <begin position="46"/>
        <end position="75"/>
    </location>
</feature>
<keyword evidence="3" id="KW-1185">Reference proteome</keyword>
<gene>
    <name evidence="2" type="ORF">ZIOFF_004414</name>
</gene>
<dbReference type="Proteomes" id="UP000734854">
    <property type="component" value="Unassembled WGS sequence"/>
</dbReference>
<accession>A0A8J5MAV0</accession>
<protein>
    <submittedName>
        <fullName evidence="2">Uncharacterized protein</fullName>
    </submittedName>
</protein>
<proteinExistence type="predicted"/>
<evidence type="ECO:0000256" key="1">
    <source>
        <dbReference type="SAM" id="MobiDB-lite"/>
    </source>
</evidence>
<sequence>MVKKPETMENSQREIREAMRKKSKLEKSDISKFSYLQLVINEPDADQAPLSGPSAAPQSMRKHLRGHGVSSAGRSPSLVNVDALARDESYWGAIACLAIPLP</sequence>
<reference evidence="2 3" key="1">
    <citation type="submission" date="2020-08" db="EMBL/GenBank/DDBJ databases">
        <title>Plant Genome Project.</title>
        <authorList>
            <person name="Zhang R.-G."/>
        </authorList>
    </citation>
    <scope>NUCLEOTIDE SEQUENCE [LARGE SCALE GENOMIC DNA]</scope>
    <source>
        <tissue evidence="2">Rhizome</tissue>
    </source>
</reference>
<organism evidence="2 3">
    <name type="scientific">Zingiber officinale</name>
    <name type="common">Ginger</name>
    <name type="synonym">Amomum zingiber</name>
    <dbReference type="NCBI Taxonomy" id="94328"/>
    <lineage>
        <taxon>Eukaryota</taxon>
        <taxon>Viridiplantae</taxon>
        <taxon>Streptophyta</taxon>
        <taxon>Embryophyta</taxon>
        <taxon>Tracheophyta</taxon>
        <taxon>Spermatophyta</taxon>
        <taxon>Magnoliopsida</taxon>
        <taxon>Liliopsida</taxon>
        <taxon>Zingiberales</taxon>
        <taxon>Zingiberaceae</taxon>
        <taxon>Zingiber</taxon>
    </lineage>
</organism>
<name>A0A8J5MAV0_ZINOF</name>
<feature type="region of interest" description="Disordered" evidence="1">
    <location>
        <begin position="1"/>
        <end position="23"/>
    </location>
</feature>
<comment type="caution">
    <text evidence="2">The sequence shown here is derived from an EMBL/GenBank/DDBJ whole genome shotgun (WGS) entry which is preliminary data.</text>
</comment>
<evidence type="ECO:0000313" key="2">
    <source>
        <dbReference type="EMBL" id="KAG6539252.1"/>
    </source>
</evidence>
<dbReference type="AlphaFoldDB" id="A0A8J5MAV0"/>